<dbReference type="EMBL" id="CAXKWB010000909">
    <property type="protein sequence ID" value="CAL4062778.1"/>
    <property type="molecule type" value="Genomic_DNA"/>
</dbReference>
<feature type="domain" description="Ig-like" evidence="5">
    <location>
        <begin position="186"/>
        <end position="274"/>
    </location>
</feature>
<dbReference type="InterPro" id="IPR035976">
    <property type="entry name" value="Sushi/SCR/CCP_sf"/>
</dbReference>
<evidence type="ECO:0000313" key="8">
    <source>
        <dbReference type="Proteomes" id="UP001497623"/>
    </source>
</evidence>
<organism evidence="7 8">
    <name type="scientific">Meganyctiphanes norvegica</name>
    <name type="common">Northern krill</name>
    <name type="synonym">Thysanopoda norvegica</name>
    <dbReference type="NCBI Taxonomy" id="48144"/>
    <lineage>
        <taxon>Eukaryota</taxon>
        <taxon>Metazoa</taxon>
        <taxon>Ecdysozoa</taxon>
        <taxon>Arthropoda</taxon>
        <taxon>Crustacea</taxon>
        <taxon>Multicrustacea</taxon>
        <taxon>Malacostraca</taxon>
        <taxon>Eumalacostraca</taxon>
        <taxon>Eucarida</taxon>
        <taxon>Euphausiacea</taxon>
        <taxon>Euphausiidae</taxon>
        <taxon>Meganyctiphanes</taxon>
    </lineage>
</organism>
<dbReference type="Proteomes" id="UP001497623">
    <property type="component" value="Unassembled WGS sequence"/>
</dbReference>
<keyword evidence="1" id="KW-0732">Signal</keyword>
<protein>
    <recommendedName>
        <fullName evidence="9">Locomotion-related protein Hikaru genki</fullName>
    </recommendedName>
</protein>
<keyword evidence="2" id="KW-0677">Repeat</keyword>
<dbReference type="PANTHER" id="PTHR45656:SF4">
    <property type="entry name" value="PROTEIN CBR-CLEC-78"/>
    <property type="match status" value="1"/>
</dbReference>
<dbReference type="PANTHER" id="PTHR45656">
    <property type="entry name" value="PROTEIN CBR-CLEC-78"/>
    <property type="match status" value="1"/>
</dbReference>
<feature type="domain" description="Sushi" evidence="6">
    <location>
        <begin position="344"/>
        <end position="402"/>
    </location>
</feature>
<reference evidence="7 8" key="1">
    <citation type="submission" date="2024-05" db="EMBL/GenBank/DDBJ databases">
        <authorList>
            <person name="Wallberg A."/>
        </authorList>
    </citation>
    <scope>NUCLEOTIDE SEQUENCE [LARGE SCALE GENOMIC DNA]</scope>
</reference>
<feature type="non-terminal residue" evidence="7">
    <location>
        <position position="523"/>
    </location>
</feature>
<dbReference type="Pfam" id="PF00084">
    <property type="entry name" value="Sushi"/>
    <property type="match status" value="4"/>
</dbReference>
<feature type="disulfide bond" evidence="4">
    <location>
        <begin position="373"/>
        <end position="400"/>
    </location>
</feature>
<accession>A0AAV2PT56</accession>
<dbReference type="CDD" id="cd00033">
    <property type="entry name" value="CCP"/>
    <property type="match status" value="5"/>
</dbReference>
<keyword evidence="3 4" id="KW-1015">Disulfide bond</keyword>
<keyword evidence="4" id="KW-0768">Sushi</keyword>
<gene>
    <name evidence="7" type="ORF">MNOR_LOCUS2835</name>
</gene>
<keyword evidence="8" id="KW-1185">Reference proteome</keyword>
<feature type="domain" description="Sushi" evidence="6">
    <location>
        <begin position="462"/>
        <end position="520"/>
    </location>
</feature>
<evidence type="ECO:0008006" key="9">
    <source>
        <dbReference type="Google" id="ProtNLM"/>
    </source>
</evidence>
<feature type="domain" description="Sushi" evidence="6">
    <location>
        <begin position="105"/>
        <end position="173"/>
    </location>
</feature>
<dbReference type="SUPFAM" id="SSF57535">
    <property type="entry name" value="Complement control module/SCR domain"/>
    <property type="match status" value="5"/>
</dbReference>
<feature type="disulfide bond" evidence="4">
    <location>
        <begin position="491"/>
        <end position="518"/>
    </location>
</feature>
<dbReference type="Gene3D" id="2.10.70.10">
    <property type="entry name" value="Complement Module, domain 1"/>
    <property type="match status" value="5"/>
</dbReference>
<dbReference type="AlphaFoldDB" id="A0AAV2PT56"/>
<evidence type="ECO:0000256" key="2">
    <source>
        <dbReference type="ARBA" id="ARBA00022737"/>
    </source>
</evidence>
<comment type="caution">
    <text evidence="4">Lacks conserved residue(s) required for the propagation of feature annotation.</text>
</comment>
<evidence type="ECO:0000256" key="3">
    <source>
        <dbReference type="ARBA" id="ARBA00023157"/>
    </source>
</evidence>
<evidence type="ECO:0000259" key="6">
    <source>
        <dbReference type="PROSITE" id="PS50923"/>
    </source>
</evidence>
<dbReference type="InterPro" id="IPR007110">
    <property type="entry name" value="Ig-like_dom"/>
</dbReference>
<evidence type="ECO:0000313" key="7">
    <source>
        <dbReference type="EMBL" id="CAL4062778.1"/>
    </source>
</evidence>
<dbReference type="SMART" id="SM00032">
    <property type="entry name" value="CCP"/>
    <property type="match status" value="5"/>
</dbReference>
<feature type="disulfide bond" evidence="4">
    <location>
        <begin position="314"/>
        <end position="341"/>
    </location>
</feature>
<evidence type="ECO:0000256" key="4">
    <source>
        <dbReference type="PROSITE-ProRule" id="PRU00302"/>
    </source>
</evidence>
<name>A0AAV2PT56_MEGNR</name>
<dbReference type="InterPro" id="IPR051277">
    <property type="entry name" value="SEZ6_CSMD_C4BPB_Regulators"/>
</dbReference>
<feature type="domain" description="Sushi" evidence="6">
    <location>
        <begin position="403"/>
        <end position="461"/>
    </location>
</feature>
<feature type="domain" description="Sushi" evidence="6">
    <location>
        <begin position="286"/>
        <end position="343"/>
    </location>
</feature>
<sequence length="523" mass="58068">MNIQVILHIVAFRKGSAQEKALLAVLLHRLHRLVQCTCSPPSQSFNFSMLPIAGETHHVHEVLFMGVVGPWDEKRVCKIKCIEGRWVGPLCSMEQNSSRFQAMQRPCHLHNIPVNTMVTYNNREVKPSPDLEFAHGTEVSAHCQKPGKFKLLGHSRLKCHNGRWDTRIPVCIHTNFFTNFSDDLPPALEWSVSRGAGLLDAAATLVLLPGTILHMDCLFPRLHGNPTWAWTPNYRQYPTGWAINRQERDLRYRLSLYYAKPEDSGMFTCHAPNGMSNFIHILVKGVKCPLISSGSLLKVEGNGVEMGATISFTCPTGYVIRGPISLTCMPSGSWSGGSPWCAIARCPPLRPQDPRLQVRSINATYTGTAVFSCVPGFRLSGPKYIKCTANGTWSEETPICREVHCPMSSHLEHGQISGAGFGKVGEFITYTCNPGFIIRGQSLAFCTQDGTWTHQPPKCVSSCKHPGDPENGRISPRRPAYPMNESIVIICHPGYHAVGPEHLMCLHTRQWSEPLTRCVPSLG</sequence>
<dbReference type="PROSITE" id="PS50835">
    <property type="entry name" value="IG_LIKE"/>
    <property type="match status" value="1"/>
</dbReference>
<dbReference type="SUPFAM" id="SSF48726">
    <property type="entry name" value="Immunoglobulin"/>
    <property type="match status" value="1"/>
</dbReference>
<dbReference type="PROSITE" id="PS50923">
    <property type="entry name" value="SUSHI"/>
    <property type="match status" value="5"/>
</dbReference>
<dbReference type="InterPro" id="IPR036179">
    <property type="entry name" value="Ig-like_dom_sf"/>
</dbReference>
<comment type="caution">
    <text evidence="7">The sequence shown here is derived from an EMBL/GenBank/DDBJ whole genome shotgun (WGS) entry which is preliminary data.</text>
</comment>
<proteinExistence type="predicted"/>
<evidence type="ECO:0000256" key="1">
    <source>
        <dbReference type="ARBA" id="ARBA00022729"/>
    </source>
</evidence>
<dbReference type="InterPro" id="IPR000436">
    <property type="entry name" value="Sushi_SCR_CCP_dom"/>
</dbReference>
<feature type="disulfide bond" evidence="4">
    <location>
        <begin position="432"/>
        <end position="459"/>
    </location>
</feature>
<evidence type="ECO:0000259" key="5">
    <source>
        <dbReference type="PROSITE" id="PS50835"/>
    </source>
</evidence>